<keyword evidence="1" id="KW-0285">Flavoprotein</keyword>
<evidence type="ECO:0000256" key="1">
    <source>
        <dbReference type="ARBA" id="ARBA00022630"/>
    </source>
</evidence>
<evidence type="ECO:0000256" key="2">
    <source>
        <dbReference type="SAM" id="Phobius"/>
    </source>
</evidence>
<accession>A0A7S4JZ47</accession>
<dbReference type="InterPro" id="IPR029039">
    <property type="entry name" value="Flavoprotein-like_sf"/>
</dbReference>
<keyword evidence="2" id="KW-0472">Membrane</keyword>
<dbReference type="Pfam" id="PF00258">
    <property type="entry name" value="Flavodoxin_1"/>
    <property type="match status" value="1"/>
</dbReference>
<dbReference type="GO" id="GO:0050660">
    <property type="term" value="F:flavin adenine dinucleotide binding"/>
    <property type="evidence" value="ECO:0007669"/>
    <property type="project" value="TreeGrafter"/>
</dbReference>
<gene>
    <name evidence="4" type="ORF">OAUR00152_LOCUS36269</name>
</gene>
<dbReference type="PANTHER" id="PTHR19384">
    <property type="entry name" value="NITRIC OXIDE SYNTHASE-RELATED"/>
    <property type="match status" value="1"/>
</dbReference>
<dbReference type="AlphaFoldDB" id="A0A7S4JZ47"/>
<dbReference type="GO" id="GO:0010181">
    <property type="term" value="F:FMN binding"/>
    <property type="evidence" value="ECO:0007669"/>
    <property type="project" value="InterPro"/>
</dbReference>
<organism evidence="4">
    <name type="scientific">Odontella aurita</name>
    <dbReference type="NCBI Taxonomy" id="265563"/>
    <lineage>
        <taxon>Eukaryota</taxon>
        <taxon>Sar</taxon>
        <taxon>Stramenopiles</taxon>
        <taxon>Ochrophyta</taxon>
        <taxon>Bacillariophyta</taxon>
        <taxon>Mediophyceae</taxon>
        <taxon>Biddulphiophycidae</taxon>
        <taxon>Eupodiscales</taxon>
        <taxon>Odontellaceae</taxon>
        <taxon>Odontella</taxon>
    </lineage>
</organism>
<keyword evidence="2" id="KW-0812">Transmembrane</keyword>
<evidence type="ECO:0000313" key="4">
    <source>
        <dbReference type="EMBL" id="CAE2278564.1"/>
    </source>
</evidence>
<dbReference type="EMBL" id="HBKQ01052716">
    <property type="protein sequence ID" value="CAE2278564.1"/>
    <property type="molecule type" value="Transcribed_RNA"/>
</dbReference>
<dbReference type="InterPro" id="IPR008254">
    <property type="entry name" value="Flavodoxin/NO_synth"/>
</dbReference>
<keyword evidence="2" id="KW-1133">Transmembrane helix</keyword>
<feature type="domain" description="Flavodoxin-like" evidence="3">
    <location>
        <begin position="31"/>
        <end position="100"/>
    </location>
</feature>
<dbReference type="Gene3D" id="3.40.50.360">
    <property type="match status" value="1"/>
</dbReference>
<dbReference type="GO" id="GO:0016491">
    <property type="term" value="F:oxidoreductase activity"/>
    <property type="evidence" value="ECO:0007669"/>
    <property type="project" value="TreeGrafter"/>
</dbReference>
<name>A0A7S4JZ47_9STRA</name>
<evidence type="ECO:0000259" key="3">
    <source>
        <dbReference type="Pfam" id="PF00258"/>
    </source>
</evidence>
<protein>
    <recommendedName>
        <fullName evidence="3">Flavodoxin-like domain-containing protein</fullName>
    </recommendedName>
</protein>
<sequence>MTLIITKYLKTQLDPPFIPQAPLGCYKFRELCDAINEDGGKEDAKFLDGVTYAMLGLGDSKYTTFFQNPTAIDSGLTMAGARRIGPLGKADASGEGDDEQGKVIARWIEGIWTELAKVVESDPPAEEKMEKVHEVTVKFCGKIFEDFQPPAEGGMLSAVLMICIPVGIAVIVAALKGTLFT</sequence>
<dbReference type="SUPFAM" id="SSF52218">
    <property type="entry name" value="Flavoproteins"/>
    <property type="match status" value="1"/>
</dbReference>
<proteinExistence type="predicted"/>
<dbReference type="GO" id="GO:0005829">
    <property type="term" value="C:cytosol"/>
    <property type="evidence" value="ECO:0007669"/>
    <property type="project" value="TreeGrafter"/>
</dbReference>
<dbReference type="PANTHER" id="PTHR19384:SF17">
    <property type="entry name" value="NADPH--CYTOCHROME P450 REDUCTASE"/>
    <property type="match status" value="1"/>
</dbReference>
<reference evidence="4" key="1">
    <citation type="submission" date="2021-01" db="EMBL/GenBank/DDBJ databases">
        <authorList>
            <person name="Corre E."/>
            <person name="Pelletier E."/>
            <person name="Niang G."/>
            <person name="Scheremetjew M."/>
            <person name="Finn R."/>
            <person name="Kale V."/>
            <person name="Holt S."/>
            <person name="Cochrane G."/>
            <person name="Meng A."/>
            <person name="Brown T."/>
            <person name="Cohen L."/>
        </authorList>
    </citation>
    <scope>NUCLEOTIDE SEQUENCE</scope>
    <source>
        <strain evidence="4">Isolate 1302-5</strain>
    </source>
</reference>
<feature type="transmembrane region" description="Helical" evidence="2">
    <location>
        <begin position="155"/>
        <end position="175"/>
    </location>
</feature>